<dbReference type="Proteomes" id="UP001428817">
    <property type="component" value="Unassembled WGS sequence"/>
</dbReference>
<dbReference type="EMBL" id="BAABJP010000037">
    <property type="protein sequence ID" value="GAA5167008.1"/>
    <property type="molecule type" value="Genomic_DNA"/>
</dbReference>
<evidence type="ECO:0000256" key="1">
    <source>
        <dbReference type="SAM" id="MobiDB-lite"/>
    </source>
</evidence>
<keyword evidence="3" id="KW-1185">Reference proteome</keyword>
<feature type="region of interest" description="Disordered" evidence="1">
    <location>
        <begin position="1"/>
        <end position="44"/>
    </location>
</feature>
<proteinExistence type="predicted"/>
<reference evidence="3" key="1">
    <citation type="journal article" date="2019" name="Int. J. Syst. Evol. Microbiol.">
        <title>The Global Catalogue of Microorganisms (GCM) 10K type strain sequencing project: providing services to taxonomists for standard genome sequencing and annotation.</title>
        <authorList>
            <consortium name="The Broad Institute Genomics Platform"/>
            <consortium name="The Broad Institute Genome Sequencing Center for Infectious Disease"/>
            <person name="Wu L."/>
            <person name="Ma J."/>
        </authorList>
    </citation>
    <scope>NUCLEOTIDE SEQUENCE [LARGE SCALE GENOMIC DNA]</scope>
    <source>
        <strain evidence="3">JCM 18303</strain>
    </source>
</reference>
<gene>
    <name evidence="2" type="ORF">GCM10023321_58990</name>
</gene>
<protein>
    <submittedName>
        <fullName evidence="2">Uncharacterized protein</fullName>
    </submittedName>
</protein>
<organism evidence="2 3">
    <name type="scientific">Pseudonocardia eucalypti</name>
    <dbReference type="NCBI Taxonomy" id="648755"/>
    <lineage>
        <taxon>Bacteria</taxon>
        <taxon>Bacillati</taxon>
        <taxon>Actinomycetota</taxon>
        <taxon>Actinomycetes</taxon>
        <taxon>Pseudonocardiales</taxon>
        <taxon>Pseudonocardiaceae</taxon>
        <taxon>Pseudonocardia</taxon>
    </lineage>
</organism>
<name>A0ABP9QT26_9PSEU</name>
<sequence length="151" mass="15759">MVSGTRGIREGTPSGGLLEPSTGDRNVAGHPRSSPPAELPSGTGERLGAVVNAVVRFPVVVQDKAVVRDKAAVRRALAAVEQWLSTLEPEDPELLESGADDLRHIGELMLTGAGKAELADAVAAARAAGWAWSPIAMLLDTSPDQARRSFS</sequence>
<evidence type="ECO:0000313" key="2">
    <source>
        <dbReference type="EMBL" id="GAA5167008.1"/>
    </source>
</evidence>
<comment type="caution">
    <text evidence="2">The sequence shown here is derived from an EMBL/GenBank/DDBJ whole genome shotgun (WGS) entry which is preliminary data.</text>
</comment>
<evidence type="ECO:0000313" key="3">
    <source>
        <dbReference type="Proteomes" id="UP001428817"/>
    </source>
</evidence>
<accession>A0ABP9QT26</accession>